<proteinExistence type="predicted"/>
<evidence type="ECO:0000313" key="1">
    <source>
        <dbReference type="EMBL" id="QHT78305.1"/>
    </source>
</evidence>
<protein>
    <submittedName>
        <fullName evidence="1">Uncharacterized protein</fullName>
    </submittedName>
</protein>
<dbReference type="EMBL" id="MN739930">
    <property type="protein sequence ID" value="QHT78305.1"/>
    <property type="molecule type" value="Genomic_DNA"/>
</dbReference>
<accession>A0A6C0HDU8</accession>
<organism evidence="1">
    <name type="scientific">viral metagenome</name>
    <dbReference type="NCBI Taxonomy" id="1070528"/>
    <lineage>
        <taxon>unclassified sequences</taxon>
        <taxon>metagenomes</taxon>
        <taxon>organismal metagenomes</taxon>
    </lineage>
</organism>
<sequence length="75" mass="8720">MSKIENRKHFCEKNLAYTDSRVFACSFGYNKIENAFVTKIITQSPLHKNGREYNILAKGLKETLVGSYDMNCYYL</sequence>
<name>A0A6C0HDU8_9ZZZZ</name>
<reference evidence="1" key="1">
    <citation type="journal article" date="2020" name="Nature">
        <title>Giant virus diversity and host interactions through global metagenomics.</title>
        <authorList>
            <person name="Schulz F."/>
            <person name="Roux S."/>
            <person name="Paez-Espino D."/>
            <person name="Jungbluth S."/>
            <person name="Walsh D.A."/>
            <person name="Denef V.J."/>
            <person name="McMahon K.D."/>
            <person name="Konstantinidis K.T."/>
            <person name="Eloe-Fadrosh E.A."/>
            <person name="Kyrpides N.C."/>
            <person name="Woyke T."/>
        </authorList>
    </citation>
    <scope>NUCLEOTIDE SEQUENCE</scope>
    <source>
        <strain evidence="1">GVMAG-M-3300023179-91</strain>
    </source>
</reference>
<dbReference type="AlphaFoldDB" id="A0A6C0HDU8"/>